<dbReference type="AlphaFoldDB" id="A0AAW3JUK1"/>
<comment type="caution">
    <text evidence="2">The sequence shown here is derived from an EMBL/GenBank/DDBJ whole genome shotgun (WGS) entry which is preliminary data.</text>
</comment>
<organism evidence="2 3">
    <name type="scientific">Butyribacter intestini</name>
    <dbReference type="NCBI Taxonomy" id="1703332"/>
    <lineage>
        <taxon>Bacteria</taxon>
        <taxon>Bacillati</taxon>
        <taxon>Bacillota</taxon>
        <taxon>Clostridia</taxon>
        <taxon>Lachnospirales</taxon>
        <taxon>Lachnospiraceae</taxon>
        <taxon>Butyribacter</taxon>
    </lineage>
</organism>
<protein>
    <submittedName>
        <fullName evidence="2">Uncharacterized protein</fullName>
    </submittedName>
</protein>
<evidence type="ECO:0000256" key="1">
    <source>
        <dbReference type="SAM" id="MobiDB-lite"/>
    </source>
</evidence>
<accession>A0AAW3JUK1</accession>
<dbReference type="RefSeq" id="WP_055941674.1">
    <property type="nucleotide sequence ID" value="NZ_LLKB01000001.1"/>
</dbReference>
<gene>
    <name evidence="2" type="ORF">APZ18_03595</name>
</gene>
<reference evidence="2 3" key="1">
    <citation type="submission" date="2015-10" db="EMBL/GenBank/DDBJ databases">
        <title>Butyribacter intestini gen. nov., sp. nov., a butyric acid-producing bacterium of the family Lachnospiraceae isolated from the human faeces.</title>
        <authorList>
            <person name="Zou Y."/>
            <person name="Xue W."/>
            <person name="Luo G."/>
            <person name="Lv M."/>
        </authorList>
    </citation>
    <scope>NUCLEOTIDE SEQUENCE [LARGE SCALE GENOMIC DNA]</scope>
    <source>
        <strain evidence="2 3">TF01-11</strain>
    </source>
</reference>
<dbReference type="Proteomes" id="UP000050833">
    <property type="component" value="Unassembled WGS sequence"/>
</dbReference>
<proteinExistence type="predicted"/>
<sequence length="63" mass="7289">MAEHTEVSSSHSTEEVYESRWRKGLDGWDKTDTIYLILEDGSCSKEVAYLRVGWKPRVKDKNA</sequence>
<keyword evidence="3" id="KW-1185">Reference proteome</keyword>
<feature type="region of interest" description="Disordered" evidence="1">
    <location>
        <begin position="1"/>
        <end position="20"/>
    </location>
</feature>
<dbReference type="EMBL" id="LLKB01000001">
    <property type="protein sequence ID" value="KQC86284.1"/>
    <property type="molecule type" value="Genomic_DNA"/>
</dbReference>
<evidence type="ECO:0000313" key="3">
    <source>
        <dbReference type="Proteomes" id="UP000050833"/>
    </source>
</evidence>
<evidence type="ECO:0000313" key="2">
    <source>
        <dbReference type="EMBL" id="KQC86284.1"/>
    </source>
</evidence>
<name>A0AAW3JUK1_9FIRM</name>